<dbReference type="EMBL" id="JAUNZN010000001">
    <property type="protein sequence ID" value="KAK4831402.1"/>
    <property type="molecule type" value="Genomic_DNA"/>
</dbReference>
<proteinExistence type="predicted"/>
<comment type="caution">
    <text evidence="1">The sequence shown here is derived from an EMBL/GenBank/DDBJ whole genome shotgun (WGS) entry which is preliminary data.</text>
</comment>
<accession>A0AAN7NTI8</accession>
<reference evidence="1 2" key="1">
    <citation type="journal article" date="2023" name="J. Hered.">
        <title>Chromosome-level genome of the wood stork (Mycteria americana) provides insight into avian chromosome evolution.</title>
        <authorList>
            <person name="Flamio R. Jr."/>
            <person name="Ramstad K.M."/>
        </authorList>
    </citation>
    <scope>NUCLEOTIDE SEQUENCE [LARGE SCALE GENOMIC DNA]</scope>
    <source>
        <strain evidence="1">JAX WOST 10</strain>
    </source>
</reference>
<organism evidence="1 2">
    <name type="scientific">Mycteria americana</name>
    <name type="common">Wood stork</name>
    <dbReference type="NCBI Taxonomy" id="33587"/>
    <lineage>
        <taxon>Eukaryota</taxon>
        <taxon>Metazoa</taxon>
        <taxon>Chordata</taxon>
        <taxon>Craniata</taxon>
        <taxon>Vertebrata</taxon>
        <taxon>Euteleostomi</taxon>
        <taxon>Archelosauria</taxon>
        <taxon>Archosauria</taxon>
        <taxon>Dinosauria</taxon>
        <taxon>Saurischia</taxon>
        <taxon>Theropoda</taxon>
        <taxon>Coelurosauria</taxon>
        <taxon>Aves</taxon>
        <taxon>Neognathae</taxon>
        <taxon>Neoaves</taxon>
        <taxon>Aequornithes</taxon>
        <taxon>Ciconiiformes</taxon>
        <taxon>Ciconiidae</taxon>
        <taxon>Mycteria</taxon>
    </lineage>
</organism>
<dbReference type="AlphaFoldDB" id="A0AAN7NTI8"/>
<name>A0AAN7NTI8_MYCAM</name>
<evidence type="ECO:0000313" key="1">
    <source>
        <dbReference type="EMBL" id="KAK4831402.1"/>
    </source>
</evidence>
<evidence type="ECO:0000313" key="2">
    <source>
        <dbReference type="Proteomes" id="UP001333110"/>
    </source>
</evidence>
<sequence length="123" mass="14309">MSPTIILYFSLEMSLEEKMRKSGSPEELLQEEKKEKVYTIHYLKLSEPEREEGPFTDSNDAPDGNSVEDVWETNFHFIASKQDEEEKLMSRSQVEVLCCFLCQKIALSLQVYPLKMHYSCCCV</sequence>
<dbReference type="Proteomes" id="UP001333110">
    <property type="component" value="Unassembled WGS sequence"/>
</dbReference>
<gene>
    <name evidence="1" type="ORF">QYF61_017533</name>
</gene>
<protein>
    <submittedName>
        <fullName evidence="1">Uncharacterized protein</fullName>
    </submittedName>
</protein>
<keyword evidence="2" id="KW-1185">Reference proteome</keyword>